<dbReference type="Pfam" id="PF08778">
    <property type="entry name" value="HIF-1a_CTAD"/>
    <property type="match status" value="1"/>
</dbReference>
<dbReference type="GO" id="GO:0000977">
    <property type="term" value="F:RNA polymerase II transcription regulatory region sequence-specific DNA binding"/>
    <property type="evidence" value="ECO:0007669"/>
    <property type="project" value="TreeGrafter"/>
</dbReference>
<feature type="compositionally biased region" description="Basic and acidic residues" evidence="14">
    <location>
        <begin position="15"/>
        <end position="27"/>
    </location>
</feature>
<dbReference type="PRINTS" id="PR01080">
    <property type="entry name" value="HYPOXIAIF1A"/>
</dbReference>
<evidence type="ECO:0000256" key="9">
    <source>
        <dbReference type="ARBA" id="ARBA00023159"/>
    </source>
</evidence>
<dbReference type="GO" id="GO:0000981">
    <property type="term" value="F:DNA-binding transcription factor activity, RNA polymerase II-specific"/>
    <property type="evidence" value="ECO:0007669"/>
    <property type="project" value="TreeGrafter"/>
</dbReference>
<dbReference type="SMART" id="SM00091">
    <property type="entry name" value="PAS"/>
    <property type="match status" value="2"/>
</dbReference>
<evidence type="ECO:0000259" key="15">
    <source>
        <dbReference type="PROSITE" id="PS50112"/>
    </source>
</evidence>
<protein>
    <recommendedName>
        <fullName evidence="3">Hypoxia-inducible factor 1-alpha</fullName>
    </recommendedName>
</protein>
<dbReference type="InterPro" id="IPR000014">
    <property type="entry name" value="PAS"/>
</dbReference>
<keyword evidence="4" id="KW-0963">Cytoplasm</keyword>
<dbReference type="GO" id="GO:0071456">
    <property type="term" value="P:cellular response to hypoxia"/>
    <property type="evidence" value="ECO:0007669"/>
    <property type="project" value="TreeGrafter"/>
</dbReference>
<dbReference type="Gene3D" id="3.30.450.20">
    <property type="entry name" value="PAS domain"/>
    <property type="match status" value="2"/>
</dbReference>
<gene>
    <name evidence="17" type="primary">HIF1A</name>
    <name evidence="17" type="synonym">hif1aa</name>
</gene>
<dbReference type="FunFam" id="3.30.450.20:FF:000015">
    <property type="entry name" value="Hypoxia-inducible factor 1-alpha isoform 1"/>
    <property type="match status" value="1"/>
</dbReference>
<sequence length="707" mass="78784">MTFPCHAGPVSSKSTSERRKEKSRDAARCRRGKESEVFYELAQQLPLSHSVSSSLDKASIMRLTISYLRMRKLLSTGQYLYEDAELDMQLNSSYLKALEGFLMVLSEDGDMIYLSENVSKCLGLAQFDLTGHSVFDFTHPCDQEELREMLVHRTGSKKSKEPNTERSFFLRMKCTLTSRGRTVNVKSATWKVLHCTGHVRVYDSPAEEGTNGQKEPPVPYLVLICDPIPHPSNIEVPLDTKTFLSRHTMDMKFTYCDERITDLMGYDPEDLLDRSVYEYYHALDSDHLTKTHHNLFAKGQVCTGQYRMLAKKGGFVWVETQATVIYNNKNSQPQCVVCVNFVLSGIQEEKLILSVKQTADVKPVKEEHQEEDQLVVEISQLPVNLYDHLKGEPEALTMLAPAAGDTIVSLDFSCPGTESDIHLLKDVPLYNDVMLPSTDDKLVLPLSPLPPSEPLNVSSTNSEDSKSESYTPAQSTTTTSHRPPVPGSPLDFCFPMDSEMNSDFKLDLVEKLFAIDTEPKTPFNTQEMEDFDLEMLAPYIPMDDDFQLLSLPPGEPLSCGSVKSLESTPIHSYPSSPFSAPGSRTASPAPPVEPVDAPHPPTILANGAPKLEKEVPLRTLAVQNAQRKRKICDLKEIIEQVSPQDSTGSFPILDLASRLLGSTSEATSSSFGLPLLTRDDCEVNAPLQGRQYLLQGEELLRALDHIN</sequence>
<evidence type="ECO:0000256" key="2">
    <source>
        <dbReference type="ARBA" id="ARBA00004496"/>
    </source>
</evidence>
<feature type="region of interest" description="Disordered" evidence="14">
    <location>
        <begin position="445"/>
        <end position="491"/>
    </location>
</feature>
<dbReference type="PROSITE" id="PS50112">
    <property type="entry name" value="PAS"/>
    <property type="match status" value="2"/>
</dbReference>
<evidence type="ECO:0000256" key="5">
    <source>
        <dbReference type="ARBA" id="ARBA00022737"/>
    </source>
</evidence>
<dbReference type="AlphaFoldDB" id="I3KW40"/>
<evidence type="ECO:0000256" key="13">
    <source>
        <dbReference type="PIRSR" id="PIRSR621537-50"/>
    </source>
</evidence>
<dbReference type="InterPro" id="IPR001610">
    <property type="entry name" value="PAC"/>
</dbReference>
<keyword evidence="11" id="KW-0539">Nucleus</keyword>
<dbReference type="Pfam" id="PF13426">
    <property type="entry name" value="PAS_9"/>
    <property type="match status" value="1"/>
</dbReference>
<evidence type="ECO:0000313" key="18">
    <source>
        <dbReference type="Proteomes" id="UP000005207"/>
    </source>
</evidence>
<feature type="modified residue" description="(3S)-3-hydroxyasparagine" evidence="13">
    <location>
        <position position="684"/>
    </location>
</feature>
<dbReference type="InterPro" id="IPR035965">
    <property type="entry name" value="PAS-like_dom_sf"/>
</dbReference>
<keyword evidence="12" id="KW-0379">Hydroxylation</keyword>
<feature type="modified residue" description="4-hydroxyproline" evidence="13">
    <location>
        <position position="401"/>
    </location>
</feature>
<dbReference type="PANTHER" id="PTHR23043">
    <property type="entry name" value="HYPOXIA-INDUCIBLE FACTOR 1 ALPHA"/>
    <property type="match status" value="1"/>
</dbReference>
<proteinExistence type="predicted"/>
<dbReference type="SUPFAM" id="SSF55785">
    <property type="entry name" value="PYP-like sensor domain (PAS domain)"/>
    <property type="match status" value="2"/>
</dbReference>
<dbReference type="GO" id="GO:0046983">
    <property type="term" value="F:protein dimerization activity"/>
    <property type="evidence" value="ECO:0007669"/>
    <property type="project" value="InterPro"/>
</dbReference>
<keyword evidence="7" id="KW-0805">Transcription regulation</keyword>
<evidence type="ECO:0000256" key="3">
    <source>
        <dbReference type="ARBA" id="ARBA00014446"/>
    </source>
</evidence>
<comment type="subcellular location">
    <subcellularLocation>
        <location evidence="2">Cytoplasm</location>
    </subcellularLocation>
    <subcellularLocation>
        <location evidence="1">Nucleus</location>
    </subcellularLocation>
</comment>
<evidence type="ECO:0000259" key="16">
    <source>
        <dbReference type="PROSITE" id="PS50888"/>
    </source>
</evidence>
<dbReference type="InterPro" id="IPR036638">
    <property type="entry name" value="HLH_DNA-bd_sf"/>
</dbReference>
<keyword evidence="5" id="KW-0677">Repeat</keyword>
<dbReference type="SMART" id="SM00086">
    <property type="entry name" value="PAC"/>
    <property type="match status" value="1"/>
</dbReference>
<accession>I3KW40</accession>
<feature type="modified residue" description="4-hydroxyproline" evidence="13">
    <location>
        <position position="538"/>
    </location>
</feature>
<evidence type="ECO:0000256" key="10">
    <source>
        <dbReference type="ARBA" id="ARBA00023163"/>
    </source>
</evidence>
<keyword evidence="6" id="KW-0832">Ubl conjugation</keyword>
<dbReference type="NCBIfam" id="TIGR00229">
    <property type="entry name" value="sensory_box"/>
    <property type="match status" value="2"/>
</dbReference>
<evidence type="ECO:0000256" key="6">
    <source>
        <dbReference type="ARBA" id="ARBA00022843"/>
    </source>
</evidence>
<dbReference type="FunFam" id="4.10.280.10:FF:000076">
    <property type="entry name" value="hypoxia-inducible factor 3-alpha isoform X1"/>
    <property type="match status" value="1"/>
</dbReference>
<keyword evidence="18" id="KW-1185">Reference proteome</keyword>
<dbReference type="Proteomes" id="UP000005207">
    <property type="component" value="Linkage group LG19"/>
</dbReference>
<dbReference type="Gene3D" id="4.10.280.10">
    <property type="entry name" value="Helix-loop-helix DNA-binding domain"/>
    <property type="match status" value="1"/>
</dbReference>
<keyword evidence="9" id="KW-0010">Activator</keyword>
<dbReference type="Pfam" id="PF11413">
    <property type="entry name" value="HIF-1"/>
    <property type="match status" value="1"/>
</dbReference>
<reference evidence="17" key="2">
    <citation type="submission" date="2025-08" db="UniProtKB">
        <authorList>
            <consortium name="Ensembl"/>
        </authorList>
    </citation>
    <scope>IDENTIFICATION</scope>
</reference>
<name>I3KW40_ORENI</name>
<dbReference type="InterPro" id="IPR021537">
    <property type="entry name" value="HIF_alpha-like"/>
</dbReference>
<dbReference type="Pfam" id="PF23171">
    <property type="entry name" value="bHLH_HIF1A"/>
    <property type="match status" value="1"/>
</dbReference>
<keyword evidence="8" id="KW-0238">DNA-binding</keyword>
<dbReference type="GO" id="GO:0005634">
    <property type="term" value="C:nucleus"/>
    <property type="evidence" value="ECO:0007669"/>
    <property type="project" value="UniProtKB-SubCell"/>
</dbReference>
<feature type="domain" description="PAS" evidence="15">
    <location>
        <begin position="87"/>
        <end position="158"/>
    </location>
</feature>
<dbReference type="Pfam" id="PF08447">
    <property type="entry name" value="PAS_3"/>
    <property type="match status" value="1"/>
</dbReference>
<dbReference type="InterPro" id="IPR001321">
    <property type="entry name" value="HIF-1_alpha"/>
</dbReference>
<feature type="region of interest" description="Disordered" evidence="14">
    <location>
        <begin position="1"/>
        <end position="27"/>
    </location>
</feature>
<organism evidence="17 18">
    <name type="scientific">Oreochromis niloticus</name>
    <name type="common">Nile tilapia</name>
    <name type="synonym">Tilapia nilotica</name>
    <dbReference type="NCBI Taxonomy" id="8128"/>
    <lineage>
        <taxon>Eukaryota</taxon>
        <taxon>Metazoa</taxon>
        <taxon>Chordata</taxon>
        <taxon>Craniata</taxon>
        <taxon>Vertebrata</taxon>
        <taxon>Euteleostomi</taxon>
        <taxon>Actinopterygii</taxon>
        <taxon>Neopterygii</taxon>
        <taxon>Teleostei</taxon>
        <taxon>Neoteleostei</taxon>
        <taxon>Acanthomorphata</taxon>
        <taxon>Ovalentaria</taxon>
        <taxon>Cichlomorphae</taxon>
        <taxon>Cichliformes</taxon>
        <taxon>Cichlidae</taxon>
        <taxon>African cichlids</taxon>
        <taxon>Pseudocrenilabrinae</taxon>
        <taxon>Oreochromini</taxon>
        <taxon>Oreochromis</taxon>
    </lineage>
</organism>
<evidence type="ECO:0000256" key="12">
    <source>
        <dbReference type="ARBA" id="ARBA00023278"/>
    </source>
</evidence>
<dbReference type="PANTHER" id="PTHR23043:SF7">
    <property type="entry name" value="HYPOXIA-INDUCIBLE FACTOR 1-ALPHA"/>
    <property type="match status" value="1"/>
</dbReference>
<dbReference type="SUPFAM" id="SSF47459">
    <property type="entry name" value="HLH, helix-loop-helix DNA-binding domain"/>
    <property type="match status" value="1"/>
</dbReference>
<feature type="compositionally biased region" description="Polar residues" evidence="14">
    <location>
        <begin position="564"/>
        <end position="586"/>
    </location>
</feature>
<feature type="region of interest" description="Disordered" evidence="14">
    <location>
        <begin position="560"/>
        <end position="596"/>
    </location>
</feature>
<dbReference type="GO" id="GO:0005737">
    <property type="term" value="C:cytoplasm"/>
    <property type="evidence" value="ECO:0007669"/>
    <property type="project" value="UniProtKB-SubCell"/>
</dbReference>
<feature type="compositionally biased region" description="Polar residues" evidence="14">
    <location>
        <begin position="470"/>
        <end position="481"/>
    </location>
</feature>
<evidence type="ECO:0000256" key="4">
    <source>
        <dbReference type="ARBA" id="ARBA00022490"/>
    </source>
</evidence>
<dbReference type="InterPro" id="IPR013655">
    <property type="entry name" value="PAS_fold_3"/>
</dbReference>
<feature type="domain" description="BHLH" evidence="16">
    <location>
        <begin position="18"/>
        <end position="71"/>
    </location>
</feature>
<evidence type="ECO:0000256" key="11">
    <source>
        <dbReference type="ARBA" id="ARBA00023242"/>
    </source>
</evidence>
<evidence type="ECO:0000256" key="1">
    <source>
        <dbReference type="ARBA" id="ARBA00004123"/>
    </source>
</evidence>
<reference evidence="18" key="1">
    <citation type="submission" date="2012-01" db="EMBL/GenBank/DDBJ databases">
        <title>The Genome Sequence of Oreochromis niloticus (Nile Tilapia).</title>
        <authorList>
            <consortium name="Broad Institute Genome Assembly Team"/>
            <consortium name="Broad Institute Sequencing Platform"/>
            <person name="Di Palma F."/>
            <person name="Johnson J."/>
            <person name="Lander E.S."/>
            <person name="Lindblad-Toh K."/>
        </authorList>
    </citation>
    <scope>NUCLEOTIDE SEQUENCE [LARGE SCALE GENOMIC DNA]</scope>
</reference>
<reference evidence="17" key="3">
    <citation type="submission" date="2025-09" db="UniProtKB">
        <authorList>
            <consortium name="Ensembl"/>
        </authorList>
    </citation>
    <scope>IDENTIFICATION</scope>
</reference>
<dbReference type="InterPro" id="IPR011598">
    <property type="entry name" value="bHLH_dom"/>
</dbReference>
<dbReference type="PROSITE" id="PS50888">
    <property type="entry name" value="BHLH"/>
    <property type="match status" value="1"/>
</dbReference>
<evidence type="ECO:0000313" key="17">
    <source>
        <dbReference type="Ensembl" id="ENSONIP00000025336.2"/>
    </source>
</evidence>
<dbReference type="SMART" id="SM00353">
    <property type="entry name" value="HLH"/>
    <property type="match status" value="1"/>
</dbReference>
<dbReference type="Ensembl" id="ENSONIT00000025357.2">
    <property type="protein sequence ID" value="ENSONIP00000025336.2"/>
    <property type="gene ID" value="ENSONIG00000020112.2"/>
</dbReference>
<dbReference type="CDD" id="cd00130">
    <property type="entry name" value="PAS"/>
    <property type="match status" value="2"/>
</dbReference>
<dbReference type="GeneTree" id="ENSGT00940000156774"/>
<evidence type="ECO:0000256" key="7">
    <source>
        <dbReference type="ARBA" id="ARBA00023015"/>
    </source>
</evidence>
<dbReference type="FunFam" id="3.30.450.20:FF:000005">
    <property type="entry name" value="Hypoxia-inducible factor 1 subunit alpha"/>
    <property type="match status" value="1"/>
</dbReference>
<feature type="domain" description="PAS" evidence="15">
    <location>
        <begin position="250"/>
        <end position="299"/>
    </location>
</feature>
<evidence type="ECO:0000256" key="14">
    <source>
        <dbReference type="SAM" id="MobiDB-lite"/>
    </source>
</evidence>
<evidence type="ECO:0000256" key="8">
    <source>
        <dbReference type="ARBA" id="ARBA00023125"/>
    </source>
</evidence>
<keyword evidence="10" id="KW-0804">Transcription</keyword>
<dbReference type="InterPro" id="IPR014887">
    <property type="entry name" value="HIF-1_CTAD"/>
</dbReference>